<protein>
    <recommendedName>
        <fullName evidence="5">S1 motif domain-containing protein</fullName>
    </recommendedName>
</protein>
<feature type="domain" description="S1 motif" evidence="5">
    <location>
        <begin position="111"/>
        <end position="189"/>
    </location>
</feature>
<evidence type="ECO:0000256" key="4">
    <source>
        <dbReference type="SAM" id="MobiDB-lite"/>
    </source>
</evidence>
<accession>A0A1G2BST1</accession>
<evidence type="ECO:0000313" key="7">
    <source>
        <dbReference type="Proteomes" id="UP000178109"/>
    </source>
</evidence>
<feature type="domain" description="S1 motif" evidence="5">
    <location>
        <begin position="26"/>
        <end position="93"/>
    </location>
</feature>
<dbReference type="Proteomes" id="UP000178109">
    <property type="component" value="Unassembled WGS sequence"/>
</dbReference>
<dbReference type="GO" id="GO:1990904">
    <property type="term" value="C:ribonucleoprotein complex"/>
    <property type="evidence" value="ECO:0007669"/>
    <property type="project" value="UniProtKB-KW"/>
</dbReference>
<dbReference type="GO" id="GO:0003729">
    <property type="term" value="F:mRNA binding"/>
    <property type="evidence" value="ECO:0007669"/>
    <property type="project" value="TreeGrafter"/>
</dbReference>
<evidence type="ECO:0000313" key="6">
    <source>
        <dbReference type="EMBL" id="OGY92223.1"/>
    </source>
</evidence>
<feature type="domain" description="S1 motif" evidence="5">
    <location>
        <begin position="206"/>
        <end position="273"/>
    </location>
</feature>
<comment type="similarity">
    <text evidence="1">Belongs to the bacterial ribosomal protein bS1 family.</text>
</comment>
<dbReference type="EMBL" id="MHKO01000026">
    <property type="protein sequence ID" value="OGY92223.1"/>
    <property type="molecule type" value="Genomic_DNA"/>
</dbReference>
<gene>
    <name evidence="6" type="ORF">A3H70_00980</name>
</gene>
<dbReference type="InterPro" id="IPR035104">
    <property type="entry name" value="Ribosomal_protein_S1-like"/>
</dbReference>
<evidence type="ECO:0000256" key="2">
    <source>
        <dbReference type="ARBA" id="ARBA00022980"/>
    </source>
</evidence>
<feature type="compositionally biased region" description="Basic and acidic residues" evidence="4">
    <location>
        <begin position="379"/>
        <end position="389"/>
    </location>
</feature>
<feature type="region of interest" description="Disordered" evidence="4">
    <location>
        <begin position="370"/>
        <end position="389"/>
    </location>
</feature>
<keyword evidence="2" id="KW-0689">Ribosomal protein</keyword>
<evidence type="ECO:0000256" key="1">
    <source>
        <dbReference type="ARBA" id="ARBA00006767"/>
    </source>
</evidence>
<dbReference type="GO" id="GO:0006412">
    <property type="term" value="P:translation"/>
    <property type="evidence" value="ECO:0007669"/>
    <property type="project" value="TreeGrafter"/>
</dbReference>
<proteinExistence type="inferred from homology"/>
<dbReference type="SMART" id="SM00316">
    <property type="entry name" value="S1"/>
    <property type="match status" value="4"/>
</dbReference>
<evidence type="ECO:0000256" key="3">
    <source>
        <dbReference type="ARBA" id="ARBA00023274"/>
    </source>
</evidence>
<feature type="domain" description="S1 motif" evidence="5">
    <location>
        <begin position="290"/>
        <end position="359"/>
    </location>
</feature>
<reference evidence="6 7" key="1">
    <citation type="journal article" date="2016" name="Nat. Commun.">
        <title>Thousands of microbial genomes shed light on interconnected biogeochemical processes in an aquifer system.</title>
        <authorList>
            <person name="Anantharaman K."/>
            <person name="Brown C.T."/>
            <person name="Hug L.A."/>
            <person name="Sharon I."/>
            <person name="Castelle C.J."/>
            <person name="Probst A.J."/>
            <person name="Thomas B.C."/>
            <person name="Singh A."/>
            <person name="Wilkins M.J."/>
            <person name="Karaoz U."/>
            <person name="Brodie E.L."/>
            <person name="Williams K.H."/>
            <person name="Hubbard S.S."/>
            <person name="Banfield J.F."/>
        </authorList>
    </citation>
    <scope>NUCLEOTIDE SEQUENCE [LARGE SCALE GENOMIC DNA]</scope>
</reference>
<name>A0A1G2BST1_9BACT</name>
<dbReference type="GO" id="GO:0005840">
    <property type="term" value="C:ribosome"/>
    <property type="evidence" value="ECO:0007669"/>
    <property type="project" value="UniProtKB-KW"/>
</dbReference>
<dbReference type="Pfam" id="PF00575">
    <property type="entry name" value="S1"/>
    <property type="match status" value="4"/>
</dbReference>
<sequence>MPLAHGSSEMADLLSRNESAFLPRVGDLVSGKVLSISKNGVVLDIDGRLTGLVRGKELDDESGEYSKLAIGDGGEATILELENEQGMLELSFRQAGHRKAWDYLQKLFESGETVDAKIIDANKGGLMVKVGNVEGFLPVSQLTTEHYPRVEGGDRNRILERLKTYVNQTFKTKVITVKEQEEKLIVSEKQAWEKEQNELLSRYSLGSIVEGVVTGVVDFGAFVEFGDGLEGLVHISELAWQRIDNPQDIIKVGDRIKAKIISIDDGRVSLSIKQLAPDPWRDVSAKYKVGQVVLGKILKMSPYGAFVELDSDIHGLAHISELTRKSIQHPSEVLKVGETRNFKIISLEPGAHRLGLGLVDEDSPAEPAALVENPAQPESEVKTESLESV</sequence>
<organism evidence="6 7">
    <name type="scientific">Candidatus Komeilibacteria bacterium RIFCSPLOWO2_02_FULL_48_11</name>
    <dbReference type="NCBI Taxonomy" id="1798553"/>
    <lineage>
        <taxon>Bacteria</taxon>
        <taxon>Candidatus Komeiliibacteriota</taxon>
    </lineage>
</organism>
<dbReference type="AlphaFoldDB" id="A0A1G2BST1"/>
<evidence type="ECO:0000259" key="5">
    <source>
        <dbReference type="PROSITE" id="PS50126"/>
    </source>
</evidence>
<dbReference type="SUPFAM" id="SSF50249">
    <property type="entry name" value="Nucleic acid-binding proteins"/>
    <property type="match status" value="4"/>
</dbReference>
<keyword evidence="3" id="KW-0687">Ribonucleoprotein</keyword>
<dbReference type="InterPro" id="IPR050437">
    <property type="entry name" value="Ribos_protein_bS1-like"/>
</dbReference>
<dbReference type="PRINTS" id="PR00681">
    <property type="entry name" value="RIBOSOMALS1"/>
</dbReference>
<comment type="caution">
    <text evidence="6">The sequence shown here is derived from an EMBL/GenBank/DDBJ whole genome shotgun (WGS) entry which is preliminary data.</text>
</comment>
<dbReference type="PANTHER" id="PTHR10724:SF7">
    <property type="entry name" value="SMALL RIBOSOMAL SUBUNIT PROTEIN BS1C"/>
    <property type="match status" value="1"/>
</dbReference>
<dbReference type="Gene3D" id="2.40.50.140">
    <property type="entry name" value="Nucleic acid-binding proteins"/>
    <property type="match status" value="4"/>
</dbReference>
<dbReference type="PROSITE" id="PS50126">
    <property type="entry name" value="S1"/>
    <property type="match status" value="4"/>
</dbReference>
<dbReference type="CDD" id="cd04465">
    <property type="entry name" value="S1_RPS1_repeat_ec2_hs2"/>
    <property type="match status" value="1"/>
</dbReference>
<dbReference type="STRING" id="1798553.A3H70_00980"/>
<dbReference type="InterPro" id="IPR012340">
    <property type="entry name" value="NA-bd_OB-fold"/>
</dbReference>
<dbReference type="GO" id="GO:0003735">
    <property type="term" value="F:structural constituent of ribosome"/>
    <property type="evidence" value="ECO:0007669"/>
    <property type="project" value="TreeGrafter"/>
</dbReference>
<dbReference type="PANTHER" id="PTHR10724">
    <property type="entry name" value="30S RIBOSOMAL PROTEIN S1"/>
    <property type="match status" value="1"/>
</dbReference>
<dbReference type="InterPro" id="IPR003029">
    <property type="entry name" value="S1_domain"/>
</dbReference>